<feature type="transmembrane region" description="Helical" evidence="2">
    <location>
        <begin position="687"/>
        <end position="706"/>
    </location>
</feature>
<dbReference type="Proteomes" id="UP000000600">
    <property type="component" value="Unassembled WGS sequence"/>
</dbReference>
<feature type="transmembrane region" description="Helical" evidence="2">
    <location>
        <begin position="644"/>
        <end position="666"/>
    </location>
</feature>
<name>A0BTU7_PARTE</name>
<keyword evidence="2" id="KW-0812">Transmembrane</keyword>
<feature type="transmembrane region" description="Helical" evidence="2">
    <location>
        <begin position="581"/>
        <end position="604"/>
    </location>
</feature>
<evidence type="ECO:0000313" key="3">
    <source>
        <dbReference type="EMBL" id="CAK61964.1"/>
    </source>
</evidence>
<dbReference type="RefSeq" id="XP_001429362.1">
    <property type="nucleotide sequence ID" value="XM_001429325.1"/>
</dbReference>
<keyword evidence="2" id="KW-0472">Membrane</keyword>
<dbReference type="InParanoid" id="A0BTU7"/>
<keyword evidence="2" id="KW-1133">Transmembrane helix</keyword>
<dbReference type="AlphaFoldDB" id="A0BTU7"/>
<dbReference type="eggNOG" id="ENOG502SVV4">
    <property type="taxonomic scope" value="Eukaryota"/>
</dbReference>
<sequence>MSTSRYVAKKLQPFITSRAELTQQFEKLEKEQKEEERLNDLYFDQLGRMEKEYDTLARILDDYGKKTASKQNGDSDQDQNLDSRIEKAVIETLGLYLLAGSRKEQLEALQEREMAKKQSALNLTLAKTALNDQKYLDDSNELNEEEYGYYVTLKSEDACMQVKIPATIKTFKELKQIIKSCFMLEENQIFCTDHMGNLFQDNMILLDQIYPPLYDLMKNYQPMVGIQVVKQVKHKELIQSGDESLMSDDGARFFITRYKTAKPAQKKINWSQYLEYLNNFKYFIETVLFLIVLGLFLVVQIDQVKFTTSSSVITSFGKQMQISKSLISPIKNISQLINQTLSYNNDNHQYPSYPLITGLLIQTLVKQEKFEDCSILNNKQKQMFIDKNQSCLDFSTVLMDNLTEDYEFNKFDPSVYNQQFGGYVWELNLASKEDFNQNIESLFEKNWIKYNIKQSQFILNYFNSPTKRLIQVVITTIYLFNDMLLNFNTIALDSFDLNKPSETEEFYDSILFYLSILLLSSSFLDFFSIYLNTSKNPFILLYQTYTELKNKQKKLQSKKKELSNLEEQDLQQKELIIGDYFILKVSVVYIVIKIPLIFDFVYILSNIAILIRGSIQQSYQDALDDIQINSTEFQDASQLIVPAFLLRIFTGILVIFLMASIIRFLGNWSPYLKCYGLVMIRFNKQSSFLLLVLIFIISISAMSWSITIQGKLIGQDNFFYDFLGLLRCTLKYGMHNDLEDQGLENNYQKEISYSFDTRYVFKIFKIKLQYLIVLVITFIMIPIFISLMTQQVHNTKLEAKQKMIEMEKEKKEEKQKKK</sequence>
<evidence type="ECO:0000256" key="2">
    <source>
        <dbReference type="SAM" id="Phobius"/>
    </source>
</evidence>
<accession>A0BTU7</accession>
<feature type="transmembrane region" description="Helical" evidence="2">
    <location>
        <begin position="469"/>
        <end position="490"/>
    </location>
</feature>
<feature type="transmembrane region" description="Helical" evidence="2">
    <location>
        <begin position="510"/>
        <end position="531"/>
    </location>
</feature>
<organism evidence="3 4">
    <name type="scientific">Paramecium tetraurelia</name>
    <dbReference type="NCBI Taxonomy" id="5888"/>
    <lineage>
        <taxon>Eukaryota</taxon>
        <taxon>Sar</taxon>
        <taxon>Alveolata</taxon>
        <taxon>Ciliophora</taxon>
        <taxon>Intramacronucleata</taxon>
        <taxon>Oligohymenophorea</taxon>
        <taxon>Peniculida</taxon>
        <taxon>Parameciidae</taxon>
        <taxon>Paramecium</taxon>
    </lineage>
</organism>
<protein>
    <recommendedName>
        <fullName evidence="5">Transmembrane protein</fullName>
    </recommendedName>
</protein>
<reference evidence="3 4" key="1">
    <citation type="journal article" date="2006" name="Nature">
        <title>Global trends of whole-genome duplications revealed by the ciliate Paramecium tetraurelia.</title>
        <authorList>
            <consortium name="Genoscope"/>
            <person name="Aury J.-M."/>
            <person name="Jaillon O."/>
            <person name="Duret L."/>
            <person name="Noel B."/>
            <person name="Jubin C."/>
            <person name="Porcel B.M."/>
            <person name="Segurens B."/>
            <person name="Daubin V."/>
            <person name="Anthouard V."/>
            <person name="Aiach N."/>
            <person name="Arnaiz O."/>
            <person name="Billaut A."/>
            <person name="Beisson J."/>
            <person name="Blanc I."/>
            <person name="Bouhouche K."/>
            <person name="Camara F."/>
            <person name="Duharcourt S."/>
            <person name="Guigo R."/>
            <person name="Gogendeau D."/>
            <person name="Katinka M."/>
            <person name="Keller A.-M."/>
            <person name="Kissmehl R."/>
            <person name="Klotz C."/>
            <person name="Koll F."/>
            <person name="Le Moue A."/>
            <person name="Lepere C."/>
            <person name="Malinsky S."/>
            <person name="Nowacki M."/>
            <person name="Nowak J.K."/>
            <person name="Plattner H."/>
            <person name="Poulain J."/>
            <person name="Ruiz F."/>
            <person name="Serrano V."/>
            <person name="Zagulski M."/>
            <person name="Dessen P."/>
            <person name="Betermier M."/>
            <person name="Weissenbach J."/>
            <person name="Scarpelli C."/>
            <person name="Schachter V."/>
            <person name="Sperling L."/>
            <person name="Meyer E."/>
            <person name="Cohen J."/>
            <person name="Wincker P."/>
        </authorList>
    </citation>
    <scope>NUCLEOTIDE SEQUENCE [LARGE SCALE GENOMIC DNA]</scope>
    <source>
        <strain evidence="3 4">Stock d4-2</strain>
    </source>
</reference>
<feature type="transmembrane region" description="Helical" evidence="2">
    <location>
        <begin position="768"/>
        <end position="787"/>
    </location>
</feature>
<proteinExistence type="predicted"/>
<dbReference type="KEGG" id="ptm:GSPATT00032196001"/>
<dbReference type="OMA" id="FIMIPIF"/>
<dbReference type="HOGENOM" id="CLU_010900_0_0_1"/>
<dbReference type="EMBL" id="CT868017">
    <property type="protein sequence ID" value="CAK61964.1"/>
    <property type="molecule type" value="Genomic_DNA"/>
</dbReference>
<evidence type="ECO:0000313" key="4">
    <source>
        <dbReference type="Proteomes" id="UP000000600"/>
    </source>
</evidence>
<keyword evidence="1" id="KW-0175">Coiled coil</keyword>
<keyword evidence="4" id="KW-1185">Reference proteome</keyword>
<gene>
    <name evidence="3" type="ORF">GSPATT00032196001</name>
</gene>
<evidence type="ECO:0000256" key="1">
    <source>
        <dbReference type="SAM" id="Coils"/>
    </source>
</evidence>
<feature type="coiled-coil region" evidence="1">
    <location>
        <begin position="545"/>
        <end position="575"/>
    </location>
</feature>
<evidence type="ECO:0008006" key="5">
    <source>
        <dbReference type="Google" id="ProtNLM"/>
    </source>
</evidence>
<dbReference type="GeneID" id="5015146"/>
<feature type="transmembrane region" description="Helical" evidence="2">
    <location>
        <begin position="282"/>
        <end position="301"/>
    </location>
</feature>
<dbReference type="OrthoDB" id="305708at2759"/>